<sequence>MPLPLSLLLLQARPNHQSLPRQGGAPGPQEMGHNKGDGQQEWRRKDAQGRGGEVPQNVMAITKREDDLAPVGGPAPAISAAIHYGYDNRGNECSVDANPIMF</sequence>
<evidence type="ECO:0000256" key="1">
    <source>
        <dbReference type="SAM" id="MobiDB-lite"/>
    </source>
</evidence>
<proteinExistence type="predicted"/>
<name>A0A914W5T9_9BILA</name>
<evidence type="ECO:0000313" key="3">
    <source>
        <dbReference type="WBParaSite" id="PSAMB.scaffold324size56605.g4700.t1"/>
    </source>
</evidence>
<evidence type="ECO:0000313" key="2">
    <source>
        <dbReference type="Proteomes" id="UP000887566"/>
    </source>
</evidence>
<keyword evidence="2" id="KW-1185">Reference proteome</keyword>
<accession>A0A914W5T9</accession>
<dbReference type="Proteomes" id="UP000887566">
    <property type="component" value="Unplaced"/>
</dbReference>
<dbReference type="WBParaSite" id="PSAMB.scaffold324size56605.g4700.t1">
    <property type="protein sequence ID" value="PSAMB.scaffold324size56605.g4700.t1"/>
    <property type="gene ID" value="PSAMB.scaffold324size56605.g4700"/>
</dbReference>
<reference evidence="3" key="1">
    <citation type="submission" date="2022-11" db="UniProtKB">
        <authorList>
            <consortium name="WormBaseParasite"/>
        </authorList>
    </citation>
    <scope>IDENTIFICATION</scope>
</reference>
<protein>
    <submittedName>
        <fullName evidence="3">Uncharacterized protein</fullName>
    </submittedName>
</protein>
<dbReference type="AlphaFoldDB" id="A0A914W5T9"/>
<organism evidence="2 3">
    <name type="scientific">Plectus sambesii</name>
    <dbReference type="NCBI Taxonomy" id="2011161"/>
    <lineage>
        <taxon>Eukaryota</taxon>
        <taxon>Metazoa</taxon>
        <taxon>Ecdysozoa</taxon>
        <taxon>Nematoda</taxon>
        <taxon>Chromadorea</taxon>
        <taxon>Plectida</taxon>
        <taxon>Plectina</taxon>
        <taxon>Plectoidea</taxon>
        <taxon>Plectidae</taxon>
        <taxon>Plectus</taxon>
    </lineage>
</organism>
<feature type="region of interest" description="Disordered" evidence="1">
    <location>
        <begin position="12"/>
        <end position="56"/>
    </location>
</feature>
<feature type="compositionally biased region" description="Basic and acidic residues" evidence="1">
    <location>
        <begin position="32"/>
        <end position="48"/>
    </location>
</feature>